<protein>
    <submittedName>
        <fullName evidence="7">Anion permease</fullName>
    </submittedName>
</protein>
<comment type="caution">
    <text evidence="7">The sequence shown here is derived from an EMBL/GenBank/DDBJ whole genome shotgun (WGS) entry which is preliminary data.</text>
</comment>
<comment type="subcellular location">
    <subcellularLocation>
        <location evidence="1">Membrane</location>
        <topology evidence="1">Multi-pass membrane protein</topology>
    </subcellularLocation>
</comment>
<evidence type="ECO:0000313" key="8">
    <source>
        <dbReference type="Proteomes" id="UP001232725"/>
    </source>
</evidence>
<evidence type="ECO:0000256" key="4">
    <source>
        <dbReference type="ARBA" id="ARBA00022989"/>
    </source>
</evidence>
<dbReference type="PANTHER" id="PTHR11101:SF80">
    <property type="entry name" value="PHOSPHATE TRANSPORTER"/>
    <property type="match status" value="1"/>
</dbReference>
<feature type="transmembrane region" description="Helical" evidence="6">
    <location>
        <begin position="134"/>
        <end position="158"/>
    </location>
</feature>
<evidence type="ECO:0000256" key="5">
    <source>
        <dbReference type="ARBA" id="ARBA00023136"/>
    </source>
</evidence>
<dbReference type="Proteomes" id="UP001232725">
    <property type="component" value="Unassembled WGS sequence"/>
</dbReference>
<dbReference type="RefSeq" id="WP_305996061.1">
    <property type="nucleotide sequence ID" value="NZ_JAVALS010000003.1"/>
</dbReference>
<evidence type="ECO:0000256" key="1">
    <source>
        <dbReference type="ARBA" id="ARBA00004141"/>
    </source>
</evidence>
<feature type="transmembrane region" description="Helical" evidence="6">
    <location>
        <begin position="259"/>
        <end position="280"/>
    </location>
</feature>
<name>A0ABT9IN64_9MICC</name>
<keyword evidence="3 6" id="KW-0812">Transmembrane</keyword>
<reference evidence="7 8" key="1">
    <citation type="submission" date="2023-08" db="EMBL/GenBank/DDBJ databases">
        <title>Arthrobacter horti sp. nov., isolated from forest soil.</title>
        <authorList>
            <person name="Park M."/>
        </authorList>
    </citation>
    <scope>NUCLEOTIDE SEQUENCE [LARGE SCALE GENOMIC DNA]</scope>
    <source>
        <strain evidence="7 8">YJM1</strain>
    </source>
</reference>
<evidence type="ECO:0000256" key="2">
    <source>
        <dbReference type="ARBA" id="ARBA00022448"/>
    </source>
</evidence>
<dbReference type="Pfam" id="PF01384">
    <property type="entry name" value="PHO4"/>
    <property type="match status" value="1"/>
</dbReference>
<feature type="transmembrane region" description="Helical" evidence="6">
    <location>
        <begin position="104"/>
        <end position="122"/>
    </location>
</feature>
<keyword evidence="4 6" id="KW-1133">Transmembrane helix</keyword>
<feature type="transmembrane region" description="Helical" evidence="6">
    <location>
        <begin position="219"/>
        <end position="238"/>
    </location>
</feature>
<feature type="transmembrane region" description="Helical" evidence="6">
    <location>
        <begin position="311"/>
        <end position="335"/>
    </location>
</feature>
<organism evidence="7 8">
    <name type="scientific">Arthrobacter horti</name>
    <dbReference type="NCBI Taxonomy" id="3068273"/>
    <lineage>
        <taxon>Bacteria</taxon>
        <taxon>Bacillati</taxon>
        <taxon>Actinomycetota</taxon>
        <taxon>Actinomycetes</taxon>
        <taxon>Micrococcales</taxon>
        <taxon>Micrococcaceae</taxon>
        <taxon>Arthrobacter</taxon>
    </lineage>
</organism>
<dbReference type="EMBL" id="JAVALS010000003">
    <property type="protein sequence ID" value="MDP5227022.1"/>
    <property type="molecule type" value="Genomic_DNA"/>
</dbReference>
<gene>
    <name evidence="7" type="ORF">Q9R02_07655</name>
</gene>
<accession>A0ABT9IN64</accession>
<proteinExistence type="predicted"/>
<feature type="transmembrane region" description="Helical" evidence="6">
    <location>
        <begin position="78"/>
        <end position="98"/>
    </location>
</feature>
<sequence>MIPVFLTATVLLTAVFTFLNGFRDVSSAVAFAVRSRALTASVAVLQAALFNLIGVVLAFPVAAAVGTDWMHLPSGTSGLSLLVSALASGIVWNILTWWKGMPSSSTHALFGGLFGAGLAATLKGGNDIPQAADALWTAVGLPLLVSPVAAFVLSYALVWPVMWIARNIQPSVVNRRFRRAQAITAGAVAFGHGLQDGQRTFLVMLAALLAAGYDDGQSLAPMLVALVAGAMTVGTLFGGWRISHTLGHRMIRVDPLRGFVTQAVGFALQFAGAIGLGWPISTTHTMTAGMWGAGSNQRFPETNRKVMIRILGYWVATPLATVAMAFIVQMALTALL</sequence>
<keyword evidence="8" id="KW-1185">Reference proteome</keyword>
<keyword evidence="5 6" id="KW-0472">Membrane</keyword>
<keyword evidence="2" id="KW-0813">Transport</keyword>
<dbReference type="InterPro" id="IPR001204">
    <property type="entry name" value="Phos_transporter"/>
</dbReference>
<evidence type="ECO:0000256" key="6">
    <source>
        <dbReference type="SAM" id="Phobius"/>
    </source>
</evidence>
<dbReference type="PANTHER" id="PTHR11101">
    <property type="entry name" value="PHOSPHATE TRANSPORTER"/>
    <property type="match status" value="1"/>
</dbReference>
<evidence type="ECO:0000256" key="3">
    <source>
        <dbReference type="ARBA" id="ARBA00022692"/>
    </source>
</evidence>
<feature type="transmembrane region" description="Helical" evidence="6">
    <location>
        <begin position="43"/>
        <end position="66"/>
    </location>
</feature>
<evidence type="ECO:0000313" key="7">
    <source>
        <dbReference type="EMBL" id="MDP5227022.1"/>
    </source>
</evidence>